<proteinExistence type="predicted"/>
<accession>A0AAJ0BQ51</accession>
<dbReference type="InterPro" id="IPR006722">
    <property type="entry name" value="Sedlin"/>
</dbReference>
<dbReference type="GO" id="GO:0006888">
    <property type="term" value="P:endoplasmic reticulum to Golgi vesicle-mediated transport"/>
    <property type="evidence" value="ECO:0007669"/>
    <property type="project" value="InterPro"/>
</dbReference>
<evidence type="ECO:0000313" key="1">
    <source>
        <dbReference type="EMBL" id="KAK1762413.1"/>
    </source>
</evidence>
<dbReference type="GeneID" id="85315309"/>
<dbReference type="Pfam" id="PF04628">
    <property type="entry name" value="Sedlin_N"/>
    <property type="match status" value="1"/>
</dbReference>
<dbReference type="RefSeq" id="XP_060278626.1">
    <property type="nucleotide sequence ID" value="XM_060432122.1"/>
</dbReference>
<sequence>MASTIPSIACLGIIGRNNNPLHTTIFPSYDPSTNTLSPIRTPLQFSLLLSSTLDIFELRARAAAAGATGAGAGAGATTGDLGLLHAVDDRLAAYGFETNTGARFVAVVDMRGRPLDGAGGGAAGPSAVDRDRSRGAAAVGLREGEMKPVFKAMQAAYVKLLQNPFYDPDEHTPPTGQGGKRITSRMFSEDMRRIGETWAPGVTNL</sequence>
<protein>
    <submittedName>
        <fullName evidence="1">Sedlin</fullName>
    </submittedName>
</protein>
<dbReference type="SUPFAM" id="SSF64356">
    <property type="entry name" value="SNARE-like"/>
    <property type="match status" value="1"/>
</dbReference>
<dbReference type="GO" id="GO:0005737">
    <property type="term" value="C:cytoplasm"/>
    <property type="evidence" value="ECO:0007669"/>
    <property type="project" value="GOC"/>
</dbReference>
<keyword evidence="2" id="KW-1185">Reference proteome</keyword>
<evidence type="ECO:0000313" key="2">
    <source>
        <dbReference type="Proteomes" id="UP001244011"/>
    </source>
</evidence>
<comment type="caution">
    <text evidence="1">The sequence shown here is derived from an EMBL/GenBank/DDBJ whole genome shotgun (WGS) entry which is preliminary data.</text>
</comment>
<name>A0AAJ0BQ51_9PEZI</name>
<dbReference type="AlphaFoldDB" id="A0AAJ0BQ51"/>
<dbReference type="PANTHER" id="PTHR12403">
    <property type="entry name" value="TRAFFICKING PROTEIN PARTICLE COMPLEX SUBUNIT 2"/>
    <property type="match status" value="1"/>
</dbReference>
<dbReference type="Proteomes" id="UP001244011">
    <property type="component" value="Unassembled WGS sequence"/>
</dbReference>
<dbReference type="Gene3D" id="3.30.450.70">
    <property type="match status" value="1"/>
</dbReference>
<reference evidence="1" key="1">
    <citation type="submission" date="2023-06" db="EMBL/GenBank/DDBJ databases">
        <title>Genome-scale phylogeny and comparative genomics of the fungal order Sordariales.</title>
        <authorList>
            <consortium name="Lawrence Berkeley National Laboratory"/>
            <person name="Hensen N."/>
            <person name="Bonometti L."/>
            <person name="Westerberg I."/>
            <person name="Brannstrom I.O."/>
            <person name="Guillou S."/>
            <person name="Cros-Aarteil S."/>
            <person name="Calhoun S."/>
            <person name="Haridas S."/>
            <person name="Kuo A."/>
            <person name="Mondo S."/>
            <person name="Pangilinan J."/>
            <person name="Riley R."/>
            <person name="Labutti K."/>
            <person name="Andreopoulos B."/>
            <person name="Lipzen A."/>
            <person name="Chen C."/>
            <person name="Yanf M."/>
            <person name="Daum C."/>
            <person name="Ng V."/>
            <person name="Clum A."/>
            <person name="Steindorff A."/>
            <person name="Ohm R."/>
            <person name="Martin F."/>
            <person name="Silar P."/>
            <person name="Natvig D."/>
            <person name="Lalanne C."/>
            <person name="Gautier V."/>
            <person name="Ament-Velasquez S.L."/>
            <person name="Kruys A."/>
            <person name="Hutchinson M.I."/>
            <person name="Powell A.J."/>
            <person name="Barry K."/>
            <person name="Miller A.N."/>
            <person name="Grigoriev I.V."/>
            <person name="Debuchy R."/>
            <person name="Gladieux P."/>
            <person name="Thoren M.H."/>
            <person name="Johannesson H."/>
        </authorList>
    </citation>
    <scope>NUCLEOTIDE SEQUENCE</scope>
    <source>
        <strain evidence="1">8032-3</strain>
    </source>
</reference>
<dbReference type="InterPro" id="IPR011012">
    <property type="entry name" value="Longin-like_dom_sf"/>
</dbReference>
<gene>
    <name evidence="1" type="ORF">QBC33DRAFT_601720</name>
</gene>
<dbReference type="EMBL" id="MU839038">
    <property type="protein sequence ID" value="KAK1762413.1"/>
    <property type="molecule type" value="Genomic_DNA"/>
</dbReference>
<organism evidence="1 2">
    <name type="scientific">Phialemonium atrogriseum</name>
    <dbReference type="NCBI Taxonomy" id="1093897"/>
    <lineage>
        <taxon>Eukaryota</taxon>
        <taxon>Fungi</taxon>
        <taxon>Dikarya</taxon>
        <taxon>Ascomycota</taxon>
        <taxon>Pezizomycotina</taxon>
        <taxon>Sordariomycetes</taxon>
        <taxon>Sordariomycetidae</taxon>
        <taxon>Cephalothecales</taxon>
        <taxon>Cephalothecaceae</taxon>
        <taxon>Phialemonium</taxon>
    </lineage>
</organism>